<dbReference type="EMBL" id="HBGH01018037">
    <property type="protein sequence ID" value="CAD9237942.1"/>
    <property type="molecule type" value="Transcribed_RNA"/>
</dbReference>
<organism evidence="1">
    <name type="scientific">Compsopogon caeruleus</name>
    <dbReference type="NCBI Taxonomy" id="31354"/>
    <lineage>
        <taxon>Eukaryota</taxon>
        <taxon>Rhodophyta</taxon>
        <taxon>Compsopogonophyceae</taxon>
        <taxon>Compsopogonales</taxon>
        <taxon>Compsopogonaceae</taxon>
        <taxon>Compsopogon</taxon>
    </lineage>
</organism>
<gene>
    <name evidence="1" type="ORF">CCAE0312_LOCUS10041</name>
</gene>
<reference evidence="1" key="1">
    <citation type="submission" date="2021-01" db="EMBL/GenBank/DDBJ databases">
        <authorList>
            <person name="Corre E."/>
            <person name="Pelletier E."/>
            <person name="Niang G."/>
            <person name="Scheremetjew M."/>
            <person name="Finn R."/>
            <person name="Kale V."/>
            <person name="Holt S."/>
            <person name="Cochrane G."/>
            <person name="Meng A."/>
            <person name="Brown T."/>
            <person name="Cohen L."/>
        </authorList>
    </citation>
    <scope>NUCLEOTIDE SEQUENCE</scope>
    <source>
        <strain evidence="1">SAG 36.94</strain>
    </source>
</reference>
<sequence>MSSRPQSIKGQRTSCRYRTLKRLGAENRRLEHEIEELVKEIEMRLSLHPTASTEESLNRIQELMRTEFGSLITRTMREAAATRKEQCPFDTNDLSPSLPILGSLGISRS</sequence>
<protein>
    <submittedName>
        <fullName evidence="1">Uncharacterized protein</fullName>
    </submittedName>
</protein>
<accession>A0A7S1XHD1</accession>
<proteinExistence type="predicted"/>
<name>A0A7S1XHD1_9RHOD</name>
<dbReference type="AlphaFoldDB" id="A0A7S1XHD1"/>
<evidence type="ECO:0000313" key="1">
    <source>
        <dbReference type="EMBL" id="CAD9237942.1"/>
    </source>
</evidence>